<dbReference type="GO" id="GO:0003677">
    <property type="term" value="F:DNA binding"/>
    <property type="evidence" value="ECO:0007669"/>
    <property type="project" value="UniProtKB-KW"/>
</dbReference>
<dbReference type="PRINTS" id="PR00040">
    <property type="entry name" value="HTHMERR"/>
</dbReference>
<keyword evidence="3 6" id="KW-0238">DNA-binding</keyword>
<evidence type="ECO:0000313" key="6">
    <source>
        <dbReference type="EMBL" id="MBP2366398.1"/>
    </source>
</evidence>
<protein>
    <submittedName>
        <fullName evidence="6">DNA-binding transcriptional MerR regulator</fullName>
    </submittedName>
</protein>
<dbReference type="SMART" id="SM00422">
    <property type="entry name" value="HTH_MERR"/>
    <property type="match status" value="1"/>
</dbReference>
<dbReference type="Gene3D" id="1.10.1660.10">
    <property type="match status" value="1"/>
</dbReference>
<reference evidence="6 7" key="1">
    <citation type="submission" date="2021-03" db="EMBL/GenBank/DDBJ databases">
        <title>Sequencing the genomes of 1000 actinobacteria strains.</title>
        <authorList>
            <person name="Klenk H.-P."/>
        </authorList>
    </citation>
    <scope>NUCLEOTIDE SEQUENCE [LARGE SCALE GENOMIC DNA]</scope>
    <source>
        <strain evidence="6 7">DSM 45256</strain>
    </source>
</reference>
<dbReference type="Pfam" id="PF13411">
    <property type="entry name" value="MerR_1"/>
    <property type="match status" value="1"/>
</dbReference>
<dbReference type="CDD" id="cd01106">
    <property type="entry name" value="HTH_TipAL-Mta"/>
    <property type="match status" value="1"/>
</dbReference>
<sequence>MKVGELARATGLTVRTLHHWEERGLVVPSARTAADHRVYDDGDVRRVYQVVALRELGLPLDAIGDLLTNGSFDVVLAAHLEQVDARLTALRSLRGTLAGVVDRLRAAPAPDPSDVLRMIDEVSRVNDTFAQYFTPEQVAELQARRTEGEATAAAWPELIAAVRAEMDAGTDPADPRVRALATRWAELLESFHRGDPELREQLYRMRADNTAEVAAAGGPDQAMIDYIGGGRPARP</sequence>
<dbReference type="Proteomes" id="UP001519295">
    <property type="component" value="Unassembled WGS sequence"/>
</dbReference>
<proteinExistence type="predicted"/>
<dbReference type="InterPro" id="IPR000551">
    <property type="entry name" value="MerR-type_HTH_dom"/>
</dbReference>
<dbReference type="PROSITE" id="PS00552">
    <property type="entry name" value="HTH_MERR_1"/>
    <property type="match status" value="1"/>
</dbReference>
<evidence type="ECO:0000256" key="2">
    <source>
        <dbReference type="ARBA" id="ARBA00023015"/>
    </source>
</evidence>
<evidence type="ECO:0000313" key="7">
    <source>
        <dbReference type="Proteomes" id="UP001519295"/>
    </source>
</evidence>
<dbReference type="PROSITE" id="PS50937">
    <property type="entry name" value="HTH_MERR_2"/>
    <property type="match status" value="1"/>
</dbReference>
<dbReference type="InterPro" id="IPR009061">
    <property type="entry name" value="DNA-bd_dom_put_sf"/>
</dbReference>
<evidence type="ECO:0000256" key="4">
    <source>
        <dbReference type="ARBA" id="ARBA00023163"/>
    </source>
</evidence>
<dbReference type="InterPro" id="IPR047057">
    <property type="entry name" value="MerR_fam"/>
</dbReference>
<feature type="domain" description="HTH merR-type" evidence="5">
    <location>
        <begin position="1"/>
        <end position="69"/>
    </location>
</feature>
<evidence type="ECO:0000256" key="1">
    <source>
        <dbReference type="ARBA" id="ARBA00022491"/>
    </source>
</evidence>
<comment type="caution">
    <text evidence="6">The sequence shown here is derived from an EMBL/GenBank/DDBJ whole genome shotgun (WGS) entry which is preliminary data.</text>
</comment>
<dbReference type="InterPro" id="IPR012925">
    <property type="entry name" value="TipAS_dom"/>
</dbReference>
<dbReference type="PANTHER" id="PTHR30204:SF69">
    <property type="entry name" value="MERR-FAMILY TRANSCRIPTIONAL REGULATOR"/>
    <property type="match status" value="1"/>
</dbReference>
<accession>A0ABS4VRP8</accession>
<dbReference type="EMBL" id="JAGINU010000001">
    <property type="protein sequence ID" value="MBP2366398.1"/>
    <property type="molecule type" value="Genomic_DNA"/>
</dbReference>
<evidence type="ECO:0000256" key="3">
    <source>
        <dbReference type="ARBA" id="ARBA00023125"/>
    </source>
</evidence>
<keyword evidence="1" id="KW-0678">Repressor</keyword>
<dbReference type="RefSeq" id="WP_210026445.1">
    <property type="nucleotide sequence ID" value="NZ_JAGINU010000001.1"/>
</dbReference>
<keyword evidence="7" id="KW-1185">Reference proteome</keyword>
<dbReference type="PANTHER" id="PTHR30204">
    <property type="entry name" value="REDOX-CYCLING DRUG-SENSING TRANSCRIPTIONAL ACTIVATOR SOXR"/>
    <property type="match status" value="1"/>
</dbReference>
<dbReference type="SUPFAM" id="SSF46955">
    <property type="entry name" value="Putative DNA-binding domain"/>
    <property type="match status" value="1"/>
</dbReference>
<evidence type="ECO:0000259" key="5">
    <source>
        <dbReference type="PROSITE" id="PS50937"/>
    </source>
</evidence>
<keyword evidence="2" id="KW-0805">Transcription regulation</keyword>
<keyword evidence="4" id="KW-0804">Transcription</keyword>
<organism evidence="6 7">
    <name type="scientific">Pseudonocardia parietis</name>
    <dbReference type="NCBI Taxonomy" id="570936"/>
    <lineage>
        <taxon>Bacteria</taxon>
        <taxon>Bacillati</taxon>
        <taxon>Actinomycetota</taxon>
        <taxon>Actinomycetes</taxon>
        <taxon>Pseudonocardiales</taxon>
        <taxon>Pseudonocardiaceae</taxon>
        <taxon>Pseudonocardia</taxon>
    </lineage>
</organism>
<gene>
    <name evidence="6" type="ORF">JOF36_002094</name>
</gene>
<dbReference type="Pfam" id="PF07739">
    <property type="entry name" value="TipAS"/>
    <property type="match status" value="1"/>
</dbReference>
<name>A0ABS4VRP8_9PSEU</name>